<gene>
    <name evidence="1" type="ORF">NDU88_006203</name>
</gene>
<sequence>MLQTRYELRAVIWEARIRRNLQDQPSTRSCAAFRIIVQHDGTLVAEQMDCTDLLHAQGGGDSGAVLSPSEAAAIQLE</sequence>
<name>A0AAV7WE05_PLEWA</name>
<evidence type="ECO:0000313" key="2">
    <source>
        <dbReference type="Proteomes" id="UP001066276"/>
    </source>
</evidence>
<organism evidence="1 2">
    <name type="scientific">Pleurodeles waltl</name>
    <name type="common">Iberian ribbed newt</name>
    <dbReference type="NCBI Taxonomy" id="8319"/>
    <lineage>
        <taxon>Eukaryota</taxon>
        <taxon>Metazoa</taxon>
        <taxon>Chordata</taxon>
        <taxon>Craniata</taxon>
        <taxon>Vertebrata</taxon>
        <taxon>Euteleostomi</taxon>
        <taxon>Amphibia</taxon>
        <taxon>Batrachia</taxon>
        <taxon>Caudata</taxon>
        <taxon>Salamandroidea</taxon>
        <taxon>Salamandridae</taxon>
        <taxon>Pleurodelinae</taxon>
        <taxon>Pleurodeles</taxon>
    </lineage>
</organism>
<dbReference type="AlphaFoldDB" id="A0AAV7WE05"/>
<keyword evidence="2" id="KW-1185">Reference proteome</keyword>
<dbReference type="Proteomes" id="UP001066276">
    <property type="component" value="Chromosome 1_2"/>
</dbReference>
<accession>A0AAV7WE05</accession>
<reference evidence="1" key="1">
    <citation type="journal article" date="2022" name="bioRxiv">
        <title>Sequencing and chromosome-scale assembly of the giantPleurodeles waltlgenome.</title>
        <authorList>
            <person name="Brown T."/>
            <person name="Elewa A."/>
            <person name="Iarovenko S."/>
            <person name="Subramanian E."/>
            <person name="Araus A.J."/>
            <person name="Petzold A."/>
            <person name="Susuki M."/>
            <person name="Suzuki K.-i.T."/>
            <person name="Hayashi T."/>
            <person name="Toyoda A."/>
            <person name="Oliveira C."/>
            <person name="Osipova E."/>
            <person name="Leigh N.D."/>
            <person name="Simon A."/>
            <person name="Yun M.H."/>
        </authorList>
    </citation>
    <scope>NUCLEOTIDE SEQUENCE</scope>
    <source>
        <strain evidence="1">20211129_DDA</strain>
        <tissue evidence="1">Liver</tissue>
    </source>
</reference>
<comment type="caution">
    <text evidence="1">The sequence shown here is derived from an EMBL/GenBank/DDBJ whole genome shotgun (WGS) entry which is preliminary data.</text>
</comment>
<proteinExistence type="predicted"/>
<evidence type="ECO:0000313" key="1">
    <source>
        <dbReference type="EMBL" id="KAJ1210841.1"/>
    </source>
</evidence>
<dbReference type="EMBL" id="JANPWB010000002">
    <property type="protein sequence ID" value="KAJ1210841.1"/>
    <property type="molecule type" value="Genomic_DNA"/>
</dbReference>
<protein>
    <submittedName>
        <fullName evidence="1">Uncharacterized protein</fullName>
    </submittedName>
</protein>